<protein>
    <recommendedName>
        <fullName evidence="2">RGS domain-containing protein</fullName>
    </recommendedName>
</protein>
<sequence>MIDETLLKKIYYPVTVVWLLILLSTTYLYIRQRKSPVIRYRSVTLSLLMVIGNALVTTLYLGREPTINQFPCFLSLWISSVGIPLWITSMAGRFARLAFLYRVSQAKLAVEHQEHEPHCVNIENSEKDDNSLPTLNENWYFKHRNKFTTKYMLKWIGGAVALQVVLTILVQIFTTKFRISPMAAGNCLIGWEFIPIYSTSAIYVLVICPIFLSWIRGVEDVYGIKRELIADLTLGITAFILYAIFLMLPSLEDVLLKFPAAHWSVVAFVLSHLISIVLPTIDAMRGTRQPKVRSNMATFESILEDPQQFEVFKRFSLRDFTVENALFYEQMMRFRVLCNDQEGGKESMSNQVLLEISSIYNQFMLQGAELQLHVDEEILNEIQYRFQAQDISPDIFDKALAQVRNIMFHHTYPRFVREGQTRLRETGI</sequence>
<dbReference type="InterPro" id="IPR044926">
    <property type="entry name" value="RGS_subdomain_2"/>
</dbReference>
<evidence type="ECO:0000313" key="4">
    <source>
        <dbReference type="Proteomes" id="UP001479436"/>
    </source>
</evidence>
<organism evidence="3 4">
    <name type="scientific">Basidiobolus ranarum</name>
    <dbReference type="NCBI Taxonomy" id="34480"/>
    <lineage>
        <taxon>Eukaryota</taxon>
        <taxon>Fungi</taxon>
        <taxon>Fungi incertae sedis</taxon>
        <taxon>Zoopagomycota</taxon>
        <taxon>Entomophthoromycotina</taxon>
        <taxon>Basidiobolomycetes</taxon>
        <taxon>Basidiobolales</taxon>
        <taxon>Basidiobolaceae</taxon>
        <taxon>Basidiobolus</taxon>
    </lineage>
</organism>
<dbReference type="PANTHER" id="PTHR10845">
    <property type="entry name" value="REGULATOR OF G PROTEIN SIGNALING"/>
    <property type="match status" value="1"/>
</dbReference>
<dbReference type="SUPFAM" id="SSF48097">
    <property type="entry name" value="Regulator of G-protein signaling, RGS"/>
    <property type="match status" value="1"/>
</dbReference>
<gene>
    <name evidence="3" type="ORF">K7432_002202</name>
</gene>
<dbReference type="EMBL" id="JASJQH010006932">
    <property type="protein sequence ID" value="KAK9723047.1"/>
    <property type="molecule type" value="Genomic_DNA"/>
</dbReference>
<feature type="transmembrane region" description="Helical" evidence="1">
    <location>
        <begin position="67"/>
        <end position="87"/>
    </location>
</feature>
<dbReference type="Gene3D" id="1.10.167.10">
    <property type="entry name" value="Regulator of G-protein Signalling 4, domain 2"/>
    <property type="match status" value="1"/>
</dbReference>
<dbReference type="PANTHER" id="PTHR10845:SF192">
    <property type="entry name" value="DOUBLE HIT, ISOFORM B"/>
    <property type="match status" value="1"/>
</dbReference>
<dbReference type="PROSITE" id="PS50132">
    <property type="entry name" value="RGS"/>
    <property type="match status" value="1"/>
</dbReference>
<dbReference type="Pfam" id="PF00615">
    <property type="entry name" value="RGS"/>
    <property type="match status" value="1"/>
</dbReference>
<evidence type="ECO:0000259" key="2">
    <source>
        <dbReference type="PROSITE" id="PS50132"/>
    </source>
</evidence>
<feature type="transmembrane region" description="Helical" evidence="1">
    <location>
        <begin position="42"/>
        <end position="61"/>
    </location>
</feature>
<keyword evidence="1" id="KW-1133">Transmembrane helix</keyword>
<keyword evidence="4" id="KW-1185">Reference proteome</keyword>
<dbReference type="InterPro" id="IPR016137">
    <property type="entry name" value="RGS"/>
</dbReference>
<feature type="transmembrane region" description="Helical" evidence="1">
    <location>
        <begin position="260"/>
        <end position="281"/>
    </location>
</feature>
<keyword evidence="1" id="KW-0812">Transmembrane</keyword>
<accession>A0ABR2W8A8</accession>
<name>A0ABR2W8A8_9FUNG</name>
<dbReference type="Proteomes" id="UP001479436">
    <property type="component" value="Unassembled WGS sequence"/>
</dbReference>
<evidence type="ECO:0000256" key="1">
    <source>
        <dbReference type="SAM" id="Phobius"/>
    </source>
</evidence>
<feature type="transmembrane region" description="Helical" evidence="1">
    <location>
        <begin position="152"/>
        <end position="174"/>
    </location>
</feature>
<reference evidence="3 4" key="1">
    <citation type="submission" date="2023-04" db="EMBL/GenBank/DDBJ databases">
        <title>Genome of Basidiobolus ranarum AG-B5.</title>
        <authorList>
            <person name="Stajich J.E."/>
            <person name="Carter-House D."/>
            <person name="Gryganskyi A."/>
        </authorList>
    </citation>
    <scope>NUCLEOTIDE SEQUENCE [LARGE SCALE GENOMIC DNA]</scope>
    <source>
        <strain evidence="3 4">AG-B5</strain>
    </source>
</reference>
<proteinExistence type="predicted"/>
<evidence type="ECO:0000313" key="3">
    <source>
        <dbReference type="EMBL" id="KAK9723047.1"/>
    </source>
</evidence>
<dbReference type="InterPro" id="IPR036305">
    <property type="entry name" value="RGS_sf"/>
</dbReference>
<comment type="caution">
    <text evidence="3">The sequence shown here is derived from an EMBL/GenBank/DDBJ whole genome shotgun (WGS) entry which is preliminary data.</text>
</comment>
<feature type="domain" description="RGS" evidence="2">
    <location>
        <begin position="298"/>
        <end position="417"/>
    </location>
</feature>
<dbReference type="SMART" id="SM00315">
    <property type="entry name" value="RGS"/>
    <property type="match status" value="1"/>
</dbReference>
<feature type="transmembrane region" description="Helical" evidence="1">
    <location>
        <begin position="12"/>
        <end position="30"/>
    </location>
</feature>
<dbReference type="CDD" id="cd07440">
    <property type="entry name" value="RGS"/>
    <property type="match status" value="1"/>
</dbReference>
<feature type="transmembrane region" description="Helical" evidence="1">
    <location>
        <begin position="228"/>
        <end position="248"/>
    </location>
</feature>
<feature type="transmembrane region" description="Helical" evidence="1">
    <location>
        <begin position="194"/>
        <end position="216"/>
    </location>
</feature>
<dbReference type="PRINTS" id="PR01301">
    <property type="entry name" value="RGSPROTEIN"/>
</dbReference>
<keyword evidence="1" id="KW-0472">Membrane</keyword>